<dbReference type="EMBL" id="JAIQCJ010002438">
    <property type="protein sequence ID" value="KAJ8776255.1"/>
    <property type="molecule type" value="Genomic_DNA"/>
</dbReference>
<proteinExistence type="predicted"/>
<accession>A0AB34GB82</accession>
<evidence type="ECO:0000313" key="2">
    <source>
        <dbReference type="Proteomes" id="UP001159641"/>
    </source>
</evidence>
<organism evidence="1 2">
    <name type="scientific">Eschrichtius robustus</name>
    <name type="common">California gray whale</name>
    <name type="synonym">Eschrichtius gibbosus</name>
    <dbReference type="NCBI Taxonomy" id="9764"/>
    <lineage>
        <taxon>Eukaryota</taxon>
        <taxon>Metazoa</taxon>
        <taxon>Chordata</taxon>
        <taxon>Craniata</taxon>
        <taxon>Vertebrata</taxon>
        <taxon>Euteleostomi</taxon>
        <taxon>Mammalia</taxon>
        <taxon>Eutheria</taxon>
        <taxon>Laurasiatheria</taxon>
        <taxon>Artiodactyla</taxon>
        <taxon>Whippomorpha</taxon>
        <taxon>Cetacea</taxon>
        <taxon>Mysticeti</taxon>
        <taxon>Eschrichtiidae</taxon>
        <taxon>Eschrichtius</taxon>
    </lineage>
</organism>
<protein>
    <submittedName>
        <fullName evidence="1">Uncharacterized protein</fullName>
    </submittedName>
</protein>
<keyword evidence="2" id="KW-1185">Reference proteome</keyword>
<sequence>MIPVLAKPKPQYSLNCLRLDPEAGLRSPAAHAPLEARPLPAYVRGPAGQRRGGACESLVVAAVMAVMSGSVRLQRCMVSPAGRHSASLIFLHGSGGLQFSVPVTAAWETPPPRSVPPVLP</sequence>
<dbReference type="AlphaFoldDB" id="A0AB34GB82"/>
<reference evidence="1 2" key="1">
    <citation type="submission" date="2022-11" db="EMBL/GenBank/DDBJ databases">
        <title>Whole genome sequence of Eschrichtius robustus ER-17-0199.</title>
        <authorList>
            <person name="Bruniche-Olsen A."/>
            <person name="Black A.N."/>
            <person name="Fields C.J."/>
            <person name="Walden K."/>
            <person name="Dewoody J.A."/>
        </authorList>
    </citation>
    <scope>NUCLEOTIDE SEQUENCE [LARGE SCALE GENOMIC DNA]</scope>
    <source>
        <strain evidence="1">ER-17-0199</strain>
        <tissue evidence="1">Blubber</tissue>
    </source>
</reference>
<gene>
    <name evidence="1" type="ORF">J1605_015553</name>
</gene>
<evidence type="ECO:0000313" key="1">
    <source>
        <dbReference type="EMBL" id="KAJ8776255.1"/>
    </source>
</evidence>
<name>A0AB34GB82_ESCRO</name>
<dbReference type="Proteomes" id="UP001159641">
    <property type="component" value="Unassembled WGS sequence"/>
</dbReference>
<comment type="caution">
    <text evidence="1">The sequence shown here is derived from an EMBL/GenBank/DDBJ whole genome shotgun (WGS) entry which is preliminary data.</text>
</comment>